<gene>
    <name evidence="1" type="ORF">TIFTF001_053714</name>
</gene>
<dbReference type="EMBL" id="BTGU01013249">
    <property type="protein sequence ID" value="GMN73558.1"/>
    <property type="molecule type" value="Genomic_DNA"/>
</dbReference>
<feature type="non-terminal residue" evidence="1">
    <location>
        <position position="1"/>
    </location>
</feature>
<organism evidence="1 2">
    <name type="scientific">Ficus carica</name>
    <name type="common">Common fig</name>
    <dbReference type="NCBI Taxonomy" id="3494"/>
    <lineage>
        <taxon>Eukaryota</taxon>
        <taxon>Viridiplantae</taxon>
        <taxon>Streptophyta</taxon>
        <taxon>Embryophyta</taxon>
        <taxon>Tracheophyta</taxon>
        <taxon>Spermatophyta</taxon>
        <taxon>Magnoliopsida</taxon>
        <taxon>eudicotyledons</taxon>
        <taxon>Gunneridae</taxon>
        <taxon>Pentapetalae</taxon>
        <taxon>rosids</taxon>
        <taxon>fabids</taxon>
        <taxon>Rosales</taxon>
        <taxon>Moraceae</taxon>
        <taxon>Ficeae</taxon>
        <taxon>Ficus</taxon>
    </lineage>
</organism>
<keyword evidence="2" id="KW-1185">Reference proteome</keyword>
<evidence type="ECO:0000313" key="1">
    <source>
        <dbReference type="EMBL" id="GMN73558.1"/>
    </source>
</evidence>
<dbReference type="AlphaFoldDB" id="A0AA88EGB5"/>
<evidence type="ECO:0000313" key="2">
    <source>
        <dbReference type="Proteomes" id="UP001187192"/>
    </source>
</evidence>
<dbReference type="Proteomes" id="UP001187192">
    <property type="component" value="Unassembled WGS sequence"/>
</dbReference>
<reference evidence="1" key="1">
    <citation type="submission" date="2023-07" db="EMBL/GenBank/DDBJ databases">
        <title>draft genome sequence of fig (Ficus carica).</title>
        <authorList>
            <person name="Takahashi T."/>
            <person name="Nishimura K."/>
        </authorList>
    </citation>
    <scope>NUCLEOTIDE SEQUENCE</scope>
</reference>
<name>A0AA88EGB5_FICCA</name>
<comment type="caution">
    <text evidence="1">The sequence shown here is derived from an EMBL/GenBank/DDBJ whole genome shotgun (WGS) entry which is preliminary data.</text>
</comment>
<accession>A0AA88EGB5</accession>
<protein>
    <submittedName>
        <fullName evidence="1">Uncharacterized protein</fullName>
    </submittedName>
</protein>
<proteinExistence type="predicted"/>
<sequence length="39" mass="4403">CFSDKDYHTGKSPEKTGTERRAFRGNVVAAIAFLHEYVT</sequence>